<comment type="similarity">
    <text evidence="1">Belongs to the ABC transporter superfamily.</text>
</comment>
<evidence type="ECO:0000256" key="1">
    <source>
        <dbReference type="ARBA" id="ARBA00005417"/>
    </source>
</evidence>
<evidence type="ECO:0000256" key="4">
    <source>
        <dbReference type="ARBA" id="ARBA00022840"/>
    </source>
</evidence>
<dbReference type="InterPro" id="IPR003593">
    <property type="entry name" value="AAA+_ATPase"/>
</dbReference>
<dbReference type="SUPFAM" id="SSF52540">
    <property type="entry name" value="P-loop containing nucleoside triphosphate hydrolases"/>
    <property type="match status" value="1"/>
</dbReference>
<name>A0A1T4RRX1_9FIRM</name>
<evidence type="ECO:0000256" key="3">
    <source>
        <dbReference type="ARBA" id="ARBA00022741"/>
    </source>
</evidence>
<dbReference type="PIRSF" id="PIRSF039137">
    <property type="entry name" value="ABC_branched_ATPase"/>
    <property type="match status" value="1"/>
</dbReference>
<dbReference type="GO" id="GO:0016887">
    <property type="term" value="F:ATP hydrolysis activity"/>
    <property type="evidence" value="ECO:0007669"/>
    <property type="project" value="InterPro"/>
</dbReference>
<dbReference type="Proteomes" id="UP000189933">
    <property type="component" value="Unassembled WGS sequence"/>
</dbReference>
<dbReference type="SMART" id="SM00382">
    <property type="entry name" value="AAA"/>
    <property type="match status" value="1"/>
</dbReference>
<dbReference type="GO" id="GO:0015807">
    <property type="term" value="P:L-amino acid transport"/>
    <property type="evidence" value="ECO:0007669"/>
    <property type="project" value="TreeGrafter"/>
</dbReference>
<dbReference type="PANTHER" id="PTHR43820:SF4">
    <property type="entry name" value="HIGH-AFFINITY BRANCHED-CHAIN AMINO ACID TRANSPORT ATP-BINDING PROTEIN LIVF"/>
    <property type="match status" value="1"/>
</dbReference>
<keyword evidence="8" id="KW-1185">Reference proteome</keyword>
<dbReference type="InterPro" id="IPR052156">
    <property type="entry name" value="BCAA_Transport_ATP-bd_LivF"/>
</dbReference>
<dbReference type="EMBL" id="FUXM01000034">
    <property type="protein sequence ID" value="SKA18740.1"/>
    <property type="molecule type" value="Genomic_DNA"/>
</dbReference>
<dbReference type="InterPro" id="IPR017871">
    <property type="entry name" value="ABC_transporter-like_CS"/>
</dbReference>
<proteinExistence type="inferred from homology"/>
<feature type="domain" description="ABC transporter" evidence="6">
    <location>
        <begin position="2"/>
        <end position="234"/>
    </location>
</feature>
<dbReference type="RefSeq" id="WP_078666245.1">
    <property type="nucleotide sequence ID" value="NZ_FUXM01000034.1"/>
</dbReference>
<evidence type="ECO:0000313" key="8">
    <source>
        <dbReference type="Proteomes" id="UP000189933"/>
    </source>
</evidence>
<keyword evidence="2" id="KW-0813">Transport</keyword>
<dbReference type="GO" id="GO:0005524">
    <property type="term" value="F:ATP binding"/>
    <property type="evidence" value="ECO:0007669"/>
    <property type="project" value="UniProtKB-KW"/>
</dbReference>
<dbReference type="Gene3D" id="3.40.50.300">
    <property type="entry name" value="P-loop containing nucleotide triphosphate hydrolases"/>
    <property type="match status" value="1"/>
</dbReference>
<evidence type="ECO:0000313" key="7">
    <source>
        <dbReference type="EMBL" id="SKA18740.1"/>
    </source>
</evidence>
<dbReference type="OrthoDB" id="9805514at2"/>
<dbReference type="PANTHER" id="PTHR43820">
    <property type="entry name" value="HIGH-AFFINITY BRANCHED-CHAIN AMINO ACID TRANSPORT ATP-BINDING PROTEIN LIVF"/>
    <property type="match status" value="1"/>
</dbReference>
<dbReference type="InterPro" id="IPR030660">
    <property type="entry name" value="ABC_branched_ATPase_LivF/BraG"/>
</dbReference>
<dbReference type="InterPro" id="IPR027417">
    <property type="entry name" value="P-loop_NTPase"/>
</dbReference>
<sequence length="234" mass="25355">MLKVDNIDVYYGAIHALKGISLEVNQGEIVTLIGANGAGKSTTLKTISGLLKPKSGAIYFEGQNITGKKAPDIVKMGISQVPEGRRVFANLTVLENLELGAYLRNDKQGIQEDMEKVFVRFPRLKERLKQLAGTLSGGEQQMLAMGRALMSRPRVLLLDEPSMGLAPILVQEIFNIIKDINATGTTILLVEQNAHMALSIAHKAYVLETGKIVLSGPAQELAQSEEVKKAYLGG</sequence>
<reference evidence="8" key="1">
    <citation type="submission" date="2017-02" db="EMBL/GenBank/DDBJ databases">
        <authorList>
            <person name="Varghese N."/>
            <person name="Submissions S."/>
        </authorList>
    </citation>
    <scope>NUCLEOTIDE SEQUENCE [LARGE SCALE GENOMIC DNA]</scope>
    <source>
        <strain evidence="8">DSM 16521</strain>
    </source>
</reference>
<evidence type="ECO:0000259" key="6">
    <source>
        <dbReference type="PROSITE" id="PS50893"/>
    </source>
</evidence>
<gene>
    <name evidence="7" type="ORF">SAMN02745885_02236</name>
</gene>
<accession>A0A1T4RRX1</accession>
<dbReference type="PROSITE" id="PS50893">
    <property type="entry name" value="ABC_TRANSPORTER_2"/>
    <property type="match status" value="1"/>
</dbReference>
<dbReference type="Pfam" id="PF00005">
    <property type="entry name" value="ABC_tran"/>
    <property type="match status" value="1"/>
</dbReference>
<dbReference type="GO" id="GO:0015658">
    <property type="term" value="F:branched-chain amino acid transmembrane transporter activity"/>
    <property type="evidence" value="ECO:0007669"/>
    <property type="project" value="InterPro"/>
</dbReference>
<keyword evidence="5" id="KW-0029">Amino-acid transport</keyword>
<dbReference type="InterPro" id="IPR003439">
    <property type="entry name" value="ABC_transporter-like_ATP-bd"/>
</dbReference>
<evidence type="ECO:0000256" key="2">
    <source>
        <dbReference type="ARBA" id="ARBA00022448"/>
    </source>
</evidence>
<dbReference type="PROSITE" id="PS00211">
    <property type="entry name" value="ABC_TRANSPORTER_1"/>
    <property type="match status" value="1"/>
</dbReference>
<evidence type="ECO:0000256" key="5">
    <source>
        <dbReference type="ARBA" id="ARBA00022970"/>
    </source>
</evidence>
<protein>
    <submittedName>
        <fullName evidence="7">Branched-chain amino acid transport system ATP-binding protein</fullName>
    </submittedName>
</protein>
<dbReference type="CDD" id="cd03224">
    <property type="entry name" value="ABC_TM1139_LivF_branched"/>
    <property type="match status" value="1"/>
</dbReference>
<keyword evidence="3" id="KW-0547">Nucleotide-binding</keyword>
<keyword evidence="4 7" id="KW-0067">ATP-binding</keyword>
<dbReference type="AlphaFoldDB" id="A0A1T4RRX1"/>
<organism evidence="7 8">
    <name type="scientific">Carboxydocella sporoproducens DSM 16521</name>
    <dbReference type="NCBI Taxonomy" id="1121270"/>
    <lineage>
        <taxon>Bacteria</taxon>
        <taxon>Bacillati</taxon>
        <taxon>Bacillota</taxon>
        <taxon>Clostridia</taxon>
        <taxon>Eubacteriales</taxon>
        <taxon>Clostridiales Family XVI. Incertae Sedis</taxon>
        <taxon>Carboxydocella</taxon>
    </lineage>
</organism>